<evidence type="ECO:0000256" key="1">
    <source>
        <dbReference type="ARBA" id="ARBA00004141"/>
    </source>
</evidence>
<evidence type="ECO:0008006" key="8">
    <source>
        <dbReference type="Google" id="ProtNLM"/>
    </source>
</evidence>
<dbReference type="PANTHER" id="PTHR23507">
    <property type="entry name" value="ZGC:174356"/>
    <property type="match status" value="1"/>
</dbReference>
<dbReference type="EMBL" id="ML769550">
    <property type="protein sequence ID" value="KAE9394438.1"/>
    <property type="molecule type" value="Genomic_DNA"/>
</dbReference>
<feature type="transmembrane region" description="Helical" evidence="5">
    <location>
        <begin position="420"/>
        <end position="441"/>
    </location>
</feature>
<keyword evidence="3 5" id="KW-1133">Transmembrane helix</keyword>
<dbReference type="InterPro" id="IPR011701">
    <property type="entry name" value="MFS"/>
</dbReference>
<evidence type="ECO:0000256" key="5">
    <source>
        <dbReference type="SAM" id="Phobius"/>
    </source>
</evidence>
<feature type="transmembrane region" description="Helical" evidence="5">
    <location>
        <begin position="156"/>
        <end position="181"/>
    </location>
</feature>
<feature type="transmembrane region" description="Helical" evidence="5">
    <location>
        <begin position="125"/>
        <end position="144"/>
    </location>
</feature>
<feature type="transmembrane region" description="Helical" evidence="5">
    <location>
        <begin position="251"/>
        <end position="270"/>
    </location>
</feature>
<feature type="transmembrane region" description="Helical" evidence="5">
    <location>
        <begin position="187"/>
        <end position="208"/>
    </location>
</feature>
<dbReference type="InterPro" id="IPR036259">
    <property type="entry name" value="MFS_trans_sf"/>
</dbReference>
<keyword evidence="7" id="KW-1185">Reference proteome</keyword>
<dbReference type="Pfam" id="PF07690">
    <property type="entry name" value="MFS_1"/>
    <property type="match status" value="1"/>
</dbReference>
<proteinExistence type="predicted"/>
<dbReference type="Proteomes" id="UP000799118">
    <property type="component" value="Unassembled WGS sequence"/>
</dbReference>
<feature type="transmembrane region" description="Helical" evidence="5">
    <location>
        <begin position="87"/>
        <end position="105"/>
    </location>
</feature>
<name>A0A6A4H9Z1_9AGAR</name>
<accession>A0A6A4H9Z1</accession>
<feature type="transmembrane region" description="Helical" evidence="5">
    <location>
        <begin position="276"/>
        <end position="302"/>
    </location>
</feature>
<dbReference type="GO" id="GO:0022857">
    <property type="term" value="F:transmembrane transporter activity"/>
    <property type="evidence" value="ECO:0007669"/>
    <property type="project" value="InterPro"/>
</dbReference>
<organism evidence="6 7">
    <name type="scientific">Gymnopus androsaceus JB14</name>
    <dbReference type="NCBI Taxonomy" id="1447944"/>
    <lineage>
        <taxon>Eukaryota</taxon>
        <taxon>Fungi</taxon>
        <taxon>Dikarya</taxon>
        <taxon>Basidiomycota</taxon>
        <taxon>Agaricomycotina</taxon>
        <taxon>Agaricomycetes</taxon>
        <taxon>Agaricomycetidae</taxon>
        <taxon>Agaricales</taxon>
        <taxon>Marasmiineae</taxon>
        <taxon>Omphalotaceae</taxon>
        <taxon>Gymnopus</taxon>
    </lineage>
</organism>
<keyword evidence="4 5" id="KW-0472">Membrane</keyword>
<gene>
    <name evidence="6" type="ORF">BT96DRAFT_958811</name>
</gene>
<protein>
    <recommendedName>
        <fullName evidence="8">MFS general substrate transporter</fullName>
    </recommendedName>
</protein>
<reference evidence="6" key="1">
    <citation type="journal article" date="2019" name="Environ. Microbiol.">
        <title>Fungal ecological strategies reflected in gene transcription - a case study of two litter decomposers.</title>
        <authorList>
            <person name="Barbi F."/>
            <person name="Kohler A."/>
            <person name="Barry K."/>
            <person name="Baskaran P."/>
            <person name="Daum C."/>
            <person name="Fauchery L."/>
            <person name="Ihrmark K."/>
            <person name="Kuo A."/>
            <person name="LaButti K."/>
            <person name="Lipzen A."/>
            <person name="Morin E."/>
            <person name="Grigoriev I.V."/>
            <person name="Henrissat B."/>
            <person name="Lindahl B."/>
            <person name="Martin F."/>
        </authorList>
    </citation>
    <scope>NUCLEOTIDE SEQUENCE</scope>
    <source>
        <strain evidence="6">JB14</strain>
    </source>
</reference>
<dbReference type="OrthoDB" id="3026777at2759"/>
<dbReference type="AlphaFoldDB" id="A0A6A4H9Z1"/>
<dbReference type="GO" id="GO:0016020">
    <property type="term" value="C:membrane"/>
    <property type="evidence" value="ECO:0007669"/>
    <property type="project" value="UniProtKB-SubCell"/>
</dbReference>
<evidence type="ECO:0000313" key="6">
    <source>
        <dbReference type="EMBL" id="KAE9394438.1"/>
    </source>
</evidence>
<keyword evidence="2 5" id="KW-0812">Transmembrane</keyword>
<dbReference type="Gene3D" id="1.20.1250.20">
    <property type="entry name" value="MFS general substrate transporter like domains"/>
    <property type="match status" value="1"/>
</dbReference>
<evidence type="ECO:0000256" key="2">
    <source>
        <dbReference type="ARBA" id="ARBA00022692"/>
    </source>
</evidence>
<sequence length="451" mass="48585">MCYLRLIPVVVVYSMARGISMPIRVQAFNDIACRAAGIAAEECKSSSDVQGRTARIQASITTLMSVLSVMATGPWSRWGDFHGRRPLLFVTISGALAMQLVYILVTRENTPFYNHAEQFIMVGPVLDGLVGGISAFNGVVHAYTSDCTAHGSRAKIFSTLQGMVFIGLAIGPWLGGMILSIKPENPYILFFVSTGMLVLLLCFVAFICPEPLEKKSSGISELIAGLITPISIFIPRTITNFEGNRKKDWNLTFAVGALFLYSISIVNLHVTLSLQLGYYMSVLWITRAINLLVFLPLIINYFKPKPQPNDPLSIWSELRFDQLLAQASLFIDATADALVAIVPSSSQAAFVAFSCLSSFTSGGNPTLHSLGAVCLHASGRSSEVGSLFGALAVVSAVAHVISPTVYAVTYGSTVASYPKAIFVLAASLLGSAVLLLAFIRIRNRVTVATRL</sequence>
<comment type="subcellular location">
    <subcellularLocation>
        <location evidence="1">Membrane</location>
        <topology evidence="1">Multi-pass membrane protein</topology>
    </subcellularLocation>
</comment>
<evidence type="ECO:0000256" key="3">
    <source>
        <dbReference type="ARBA" id="ARBA00022989"/>
    </source>
</evidence>
<feature type="transmembrane region" description="Helical" evidence="5">
    <location>
        <begin position="387"/>
        <end position="408"/>
    </location>
</feature>
<evidence type="ECO:0000313" key="7">
    <source>
        <dbReference type="Proteomes" id="UP000799118"/>
    </source>
</evidence>
<dbReference type="PANTHER" id="PTHR23507:SF1">
    <property type="entry name" value="FI18259P1-RELATED"/>
    <property type="match status" value="1"/>
</dbReference>
<dbReference type="SUPFAM" id="SSF103473">
    <property type="entry name" value="MFS general substrate transporter"/>
    <property type="match status" value="1"/>
</dbReference>
<evidence type="ECO:0000256" key="4">
    <source>
        <dbReference type="ARBA" id="ARBA00023136"/>
    </source>
</evidence>